<organism evidence="1 2">
    <name type="scientific">Aminobacter ciceronei</name>
    <dbReference type="NCBI Taxonomy" id="150723"/>
    <lineage>
        <taxon>Bacteria</taxon>
        <taxon>Pseudomonadati</taxon>
        <taxon>Pseudomonadota</taxon>
        <taxon>Alphaproteobacteria</taxon>
        <taxon>Hyphomicrobiales</taxon>
        <taxon>Phyllobacteriaceae</taxon>
        <taxon>Aminobacter</taxon>
    </lineage>
</organism>
<comment type="caution">
    <text evidence="1">The sequence shown here is derived from an EMBL/GenBank/DDBJ whole genome shotgun (WGS) entry which is preliminary data.</text>
</comment>
<evidence type="ECO:0000313" key="1">
    <source>
        <dbReference type="EMBL" id="MBA9024019.1"/>
    </source>
</evidence>
<gene>
    <name evidence="1" type="ORF">HNQ97_006054</name>
</gene>
<keyword evidence="2" id="KW-1185">Reference proteome</keyword>
<proteinExistence type="predicted"/>
<dbReference type="EMBL" id="JACJHZ010000045">
    <property type="protein sequence ID" value="MBA9024019.1"/>
    <property type="molecule type" value="Genomic_DNA"/>
</dbReference>
<evidence type="ECO:0008006" key="3">
    <source>
        <dbReference type="Google" id="ProtNLM"/>
    </source>
</evidence>
<dbReference type="Proteomes" id="UP000587524">
    <property type="component" value="Unassembled WGS sequence"/>
</dbReference>
<sequence>MDSKKYLTPEEVSARYRGGISVGTLRNWRAMRIGPSFVKIGKAVLYPAD</sequence>
<name>A0ABR6CG64_9HYPH</name>
<accession>A0ABR6CG64</accession>
<protein>
    <recommendedName>
        <fullName evidence="3">DNA-binding protein</fullName>
    </recommendedName>
</protein>
<reference evidence="1 2" key="1">
    <citation type="submission" date="2020-08" db="EMBL/GenBank/DDBJ databases">
        <title>Genomic Encyclopedia of Type Strains, Phase IV (KMG-IV): sequencing the most valuable type-strain genomes for metagenomic binning, comparative biology and taxonomic classification.</title>
        <authorList>
            <person name="Goeker M."/>
        </authorList>
    </citation>
    <scope>NUCLEOTIDE SEQUENCE [LARGE SCALE GENOMIC DNA]</scope>
    <source>
        <strain evidence="1 2">DSM 17455</strain>
    </source>
</reference>
<evidence type="ECO:0000313" key="2">
    <source>
        <dbReference type="Proteomes" id="UP000587524"/>
    </source>
</evidence>